<dbReference type="InterPro" id="IPR045336">
    <property type="entry name" value="MmgE_PrpD_N"/>
</dbReference>
<dbReference type="InterPro" id="IPR036148">
    <property type="entry name" value="MmgE/PrpD_sf"/>
</dbReference>
<dbReference type="InterPro" id="IPR042188">
    <property type="entry name" value="MmgE/PrpD_sf_2"/>
</dbReference>
<evidence type="ECO:0000313" key="4">
    <source>
        <dbReference type="EMBL" id="KAB8072425.1"/>
    </source>
</evidence>
<dbReference type="SMR" id="A0A5N5WXK5"/>
<dbReference type="Gene3D" id="3.30.1330.120">
    <property type="entry name" value="2-methylcitrate dehydratase PrpD"/>
    <property type="match status" value="1"/>
</dbReference>
<feature type="domain" description="MmgE/PrpD C-terminal" evidence="3">
    <location>
        <begin position="290"/>
        <end position="468"/>
    </location>
</feature>
<dbReference type="InterPro" id="IPR042183">
    <property type="entry name" value="MmgE/PrpD_sf_1"/>
</dbReference>
<dbReference type="AlphaFoldDB" id="A0A5N5WXK5"/>
<dbReference type="PANTHER" id="PTHR16943">
    <property type="entry name" value="2-METHYLCITRATE DEHYDRATASE-RELATED"/>
    <property type="match status" value="1"/>
</dbReference>
<reference evidence="4 5" key="1">
    <citation type="submission" date="2019-04" db="EMBL/GenBank/DDBJ databases">
        <title>Friends and foes A comparative genomics study of 23 Aspergillus species from section Flavi.</title>
        <authorList>
            <consortium name="DOE Joint Genome Institute"/>
            <person name="Kjaerbolling I."/>
            <person name="Vesth T."/>
            <person name="Frisvad J.C."/>
            <person name="Nybo J.L."/>
            <person name="Theobald S."/>
            <person name="Kildgaard S."/>
            <person name="Isbrandt T."/>
            <person name="Kuo A."/>
            <person name="Sato A."/>
            <person name="Lyhne E.K."/>
            <person name="Kogle M.E."/>
            <person name="Wiebenga A."/>
            <person name="Kun R.S."/>
            <person name="Lubbers R.J."/>
            <person name="Makela M.R."/>
            <person name="Barry K."/>
            <person name="Chovatia M."/>
            <person name="Clum A."/>
            <person name="Daum C."/>
            <person name="Haridas S."/>
            <person name="He G."/>
            <person name="LaButti K."/>
            <person name="Lipzen A."/>
            <person name="Mondo S."/>
            <person name="Riley R."/>
            <person name="Salamov A."/>
            <person name="Simmons B.A."/>
            <person name="Magnuson J.K."/>
            <person name="Henrissat B."/>
            <person name="Mortensen U.H."/>
            <person name="Larsen T.O."/>
            <person name="Devries R.P."/>
            <person name="Grigoriev I.V."/>
            <person name="Machida M."/>
            <person name="Baker S.E."/>
            <person name="Andersen M.R."/>
        </authorList>
    </citation>
    <scope>NUCLEOTIDE SEQUENCE [LARGE SCALE GENOMIC DNA]</scope>
    <source>
        <strain evidence="4 5">CBS 151.66</strain>
    </source>
</reference>
<dbReference type="GO" id="GO:0016829">
    <property type="term" value="F:lyase activity"/>
    <property type="evidence" value="ECO:0007669"/>
    <property type="project" value="InterPro"/>
</dbReference>
<dbReference type="PANTHER" id="PTHR16943:SF8">
    <property type="entry name" value="2-METHYLCITRATE DEHYDRATASE"/>
    <property type="match status" value="1"/>
</dbReference>
<dbReference type="EMBL" id="ML732247">
    <property type="protein sequence ID" value="KAB8072425.1"/>
    <property type="molecule type" value="Genomic_DNA"/>
</dbReference>
<dbReference type="Pfam" id="PF03972">
    <property type="entry name" value="MmgE_PrpD_N"/>
    <property type="match status" value="1"/>
</dbReference>
<dbReference type="Proteomes" id="UP000326565">
    <property type="component" value="Unassembled WGS sequence"/>
</dbReference>
<protein>
    <submittedName>
        <fullName evidence="4">Cis-aconitate decarboxylase</fullName>
    </submittedName>
</protein>
<dbReference type="InterPro" id="IPR045337">
    <property type="entry name" value="MmgE_PrpD_C"/>
</dbReference>
<dbReference type="SUPFAM" id="SSF103378">
    <property type="entry name" value="2-methylcitrate dehydratase PrpD"/>
    <property type="match status" value="1"/>
</dbReference>
<proteinExistence type="inferred from homology"/>
<evidence type="ECO:0000313" key="5">
    <source>
        <dbReference type="Proteomes" id="UP000326565"/>
    </source>
</evidence>
<accession>A0A5N5WXK5</accession>
<organism evidence="4 5">
    <name type="scientific">Aspergillus leporis</name>
    <dbReference type="NCBI Taxonomy" id="41062"/>
    <lineage>
        <taxon>Eukaryota</taxon>
        <taxon>Fungi</taxon>
        <taxon>Dikarya</taxon>
        <taxon>Ascomycota</taxon>
        <taxon>Pezizomycotina</taxon>
        <taxon>Eurotiomycetes</taxon>
        <taxon>Eurotiomycetidae</taxon>
        <taxon>Eurotiales</taxon>
        <taxon>Aspergillaceae</taxon>
        <taxon>Aspergillus</taxon>
        <taxon>Aspergillus subgen. Circumdati</taxon>
    </lineage>
</organism>
<sequence length="489" mass="52293">MHATEPAKNGEKGITAQICDWASNLKAEDIPADVLERAKYLILDGIACALVGAKVPWSEKYAEATMSFEPSGPCTIIGYDKKLGPIAAAMMNAAFIQGTELDDYHSEAPLHSASIALPAIFAASEILNQQEKAVSGLQVILASIVGFETGPRIGKAIYGADLLNNGWHCGAVYGAPAGALATGKLLDLSPESMEDAVGIACTQACGLMSAQYGGMVKRVQHGFASRNGLLGGLLAHGGYEAMKGVLEVPYGGFLTMFTRGNGKTPSYKAEEVTAELGSFWHTFALRVKLYACCGLVHGAVEALENLQKKHPGLFAKSNLKNIRHAHVQLCSSSYSHCGWIPDERPISSIAAQMSVSYILAATLVDQQCLLAQFSEHEGNLERPEVWELAKVISSSHNEEFDALYGVSSGRVSVEFNDGTLVTETVEKPQGVKEPIPNSLILKKYRNLASSVTDATKVKAIEDLVLTLDTAEDIRPLLELLNSPVKSPFA</sequence>
<dbReference type="OrthoDB" id="10267976at2759"/>
<keyword evidence="5" id="KW-1185">Reference proteome</keyword>
<name>A0A5N5WXK5_9EURO</name>
<evidence type="ECO:0000259" key="3">
    <source>
        <dbReference type="Pfam" id="PF19305"/>
    </source>
</evidence>
<comment type="similarity">
    <text evidence="1">Belongs to the PrpD family.</text>
</comment>
<dbReference type="InterPro" id="IPR005656">
    <property type="entry name" value="MmgE_PrpD"/>
</dbReference>
<feature type="domain" description="MmgE/PrpD N-terminal" evidence="2">
    <location>
        <begin position="17"/>
        <end position="259"/>
    </location>
</feature>
<dbReference type="Pfam" id="PF19305">
    <property type="entry name" value="MmgE_PrpD_C"/>
    <property type="match status" value="1"/>
</dbReference>
<gene>
    <name evidence="4" type="ORF">BDV29DRAFT_202330</name>
</gene>
<dbReference type="Gene3D" id="1.10.4100.10">
    <property type="entry name" value="2-methylcitrate dehydratase PrpD"/>
    <property type="match status" value="1"/>
</dbReference>
<evidence type="ECO:0000256" key="1">
    <source>
        <dbReference type="ARBA" id="ARBA00006174"/>
    </source>
</evidence>
<evidence type="ECO:0000259" key="2">
    <source>
        <dbReference type="Pfam" id="PF03972"/>
    </source>
</evidence>